<dbReference type="KEGG" id="bfm:BP422_17150"/>
<feature type="domain" description="L,D-TPase catalytic" evidence="10">
    <location>
        <begin position="331"/>
        <end position="440"/>
    </location>
</feature>
<dbReference type="SUPFAM" id="SSF141523">
    <property type="entry name" value="L,D-transpeptidase catalytic domain-like"/>
    <property type="match status" value="1"/>
</dbReference>
<keyword evidence="4" id="KW-0808">Transferase</keyword>
<gene>
    <name evidence="11" type="ORF">BP422_17150</name>
</gene>
<dbReference type="InterPro" id="IPR038063">
    <property type="entry name" value="Transpep_catalytic_dom"/>
</dbReference>
<evidence type="ECO:0000256" key="9">
    <source>
        <dbReference type="PROSITE-ProRule" id="PRU01373"/>
    </source>
</evidence>
<dbReference type="Gene3D" id="2.40.440.10">
    <property type="entry name" value="L,D-transpeptidase catalytic domain-like"/>
    <property type="match status" value="1"/>
</dbReference>
<keyword evidence="5" id="KW-0378">Hydrolase</keyword>
<evidence type="ECO:0000256" key="3">
    <source>
        <dbReference type="ARBA" id="ARBA00022676"/>
    </source>
</evidence>
<dbReference type="Pfam" id="PF03734">
    <property type="entry name" value="YkuD"/>
    <property type="match status" value="1"/>
</dbReference>
<evidence type="ECO:0000259" key="10">
    <source>
        <dbReference type="PROSITE" id="PS52029"/>
    </source>
</evidence>
<dbReference type="InterPro" id="IPR050979">
    <property type="entry name" value="LD-transpeptidase"/>
</dbReference>
<dbReference type="CDD" id="cd16913">
    <property type="entry name" value="YkuD_like"/>
    <property type="match status" value="1"/>
</dbReference>
<dbReference type="GO" id="GO:0071555">
    <property type="term" value="P:cell wall organization"/>
    <property type="evidence" value="ECO:0007669"/>
    <property type="project" value="UniProtKB-UniRule"/>
</dbReference>
<evidence type="ECO:0000256" key="2">
    <source>
        <dbReference type="ARBA" id="ARBA00005992"/>
    </source>
</evidence>
<keyword evidence="3" id="KW-0328">Glycosyltransferase</keyword>
<dbReference type="GO" id="GO:0071972">
    <property type="term" value="F:peptidoglycan L,D-transpeptidase activity"/>
    <property type="evidence" value="ECO:0007669"/>
    <property type="project" value="TreeGrafter"/>
</dbReference>
<dbReference type="PANTHER" id="PTHR30582">
    <property type="entry name" value="L,D-TRANSPEPTIDASE"/>
    <property type="match status" value="1"/>
</dbReference>
<evidence type="ECO:0000256" key="1">
    <source>
        <dbReference type="ARBA" id="ARBA00004752"/>
    </source>
</evidence>
<evidence type="ECO:0000256" key="8">
    <source>
        <dbReference type="ARBA" id="ARBA00023316"/>
    </source>
</evidence>
<dbReference type="AlphaFoldDB" id="A0A220MJ60"/>
<proteinExistence type="inferred from homology"/>
<dbReference type="GO" id="GO:0005576">
    <property type="term" value="C:extracellular region"/>
    <property type="evidence" value="ECO:0007669"/>
    <property type="project" value="TreeGrafter"/>
</dbReference>
<evidence type="ECO:0000256" key="6">
    <source>
        <dbReference type="ARBA" id="ARBA00022960"/>
    </source>
</evidence>
<dbReference type="Proteomes" id="UP000197781">
    <property type="component" value="Chromosome"/>
</dbReference>
<keyword evidence="7 9" id="KW-0573">Peptidoglycan synthesis</keyword>
<dbReference type="InterPro" id="IPR005490">
    <property type="entry name" value="LD_TPept_cat_dom"/>
</dbReference>
<evidence type="ECO:0000313" key="12">
    <source>
        <dbReference type="Proteomes" id="UP000197781"/>
    </source>
</evidence>
<dbReference type="PROSITE" id="PS52029">
    <property type="entry name" value="LD_TPASE"/>
    <property type="match status" value="1"/>
</dbReference>
<dbReference type="RefSeq" id="WP_088908810.1">
    <property type="nucleotide sequence ID" value="NZ_CP018145.1"/>
</dbReference>
<evidence type="ECO:0000256" key="7">
    <source>
        <dbReference type="ARBA" id="ARBA00022984"/>
    </source>
</evidence>
<comment type="similarity">
    <text evidence="2">Belongs to the YkuD family.</text>
</comment>
<evidence type="ECO:0000256" key="4">
    <source>
        <dbReference type="ARBA" id="ARBA00022679"/>
    </source>
</evidence>
<evidence type="ECO:0000256" key="5">
    <source>
        <dbReference type="ARBA" id="ARBA00022801"/>
    </source>
</evidence>
<name>A0A220MJ60_9BACL</name>
<feature type="active site" description="Nucleophile" evidence="9">
    <location>
        <position position="416"/>
    </location>
</feature>
<dbReference type="EMBL" id="CP018145">
    <property type="protein sequence ID" value="ASJ55124.1"/>
    <property type="molecule type" value="Genomic_DNA"/>
</dbReference>
<organism evidence="11 12">
    <name type="scientific">Brevibacillus formosus</name>
    <dbReference type="NCBI Taxonomy" id="54913"/>
    <lineage>
        <taxon>Bacteria</taxon>
        <taxon>Bacillati</taxon>
        <taxon>Bacillota</taxon>
        <taxon>Bacilli</taxon>
        <taxon>Bacillales</taxon>
        <taxon>Paenibacillaceae</taxon>
        <taxon>Brevibacillus</taxon>
    </lineage>
</organism>
<sequence>MDKVSFLQEKSTFHMKYPDQSDLAFYRWYTTQYPNEAIGWFHLGQEREAQGNPEQALEAYRRGLVSKQGSYYNETRDAYQRLLRERQRNSLGYRTRILLASLLFLYFQFAFSPGPLRDASSKATPQAAKQPVPTPAQTQPHVEVIAVPPTLSARELSEQVRRYVESRRPALTQPYTVMVVPEVPGSPLFRPLLFYQPREVRGILRYNPTSRTVLSEKWWDKPVQLEREPTLATGKAELTDEQLTLQHVLILRNALYRFYQQTGTLPAQLSDLAGAYPGNYLPQIPVPPKRLLLKSYPYHPKAFLPESAWDSLRNVLPLPGYPEPVAPFEPLQLHLTTSTHTMKLISGSHLVRSYPVAIGKNGSTPEGYYTIQQKINQPRGHDNIYGTRGMVFQENGYALHGTNHPESIGSSVSLGCVRLYNAAVEELYTFVSLGTEFIISNAPSSAQPWSNPAPSVLPAGPEEETPQVIYNWLH</sequence>
<keyword evidence="6 9" id="KW-0133">Cell shape</keyword>
<dbReference type="SUPFAM" id="SSF48452">
    <property type="entry name" value="TPR-like"/>
    <property type="match status" value="1"/>
</dbReference>
<dbReference type="GO" id="GO:0018104">
    <property type="term" value="P:peptidoglycan-protein cross-linking"/>
    <property type="evidence" value="ECO:0007669"/>
    <property type="project" value="TreeGrafter"/>
</dbReference>
<comment type="pathway">
    <text evidence="1 9">Cell wall biogenesis; peptidoglycan biosynthesis.</text>
</comment>
<protein>
    <submittedName>
        <fullName evidence="11">L,D-transpeptidase</fullName>
    </submittedName>
</protein>
<dbReference type="GO" id="GO:0008360">
    <property type="term" value="P:regulation of cell shape"/>
    <property type="evidence" value="ECO:0007669"/>
    <property type="project" value="UniProtKB-UniRule"/>
</dbReference>
<dbReference type="PANTHER" id="PTHR30582:SF24">
    <property type="entry name" value="L,D-TRANSPEPTIDASE ERFK_SRFK-RELATED"/>
    <property type="match status" value="1"/>
</dbReference>
<accession>A0A220MJ60</accession>
<keyword evidence="8 9" id="KW-0961">Cell wall biogenesis/degradation</keyword>
<feature type="active site" description="Proton donor/acceptor" evidence="9">
    <location>
        <position position="400"/>
    </location>
</feature>
<dbReference type="InterPro" id="IPR011990">
    <property type="entry name" value="TPR-like_helical_dom_sf"/>
</dbReference>
<dbReference type="UniPathway" id="UPA00219"/>
<reference evidence="11 12" key="1">
    <citation type="submission" date="2016-11" db="EMBL/GenBank/DDBJ databases">
        <authorList>
            <person name="Jaros S."/>
            <person name="Januszkiewicz K."/>
            <person name="Wedrychowicz H."/>
        </authorList>
    </citation>
    <scope>NUCLEOTIDE SEQUENCE [LARGE SCALE GENOMIC DNA]</scope>
    <source>
        <strain evidence="11 12">NF2</strain>
    </source>
</reference>
<dbReference type="GO" id="GO:0016757">
    <property type="term" value="F:glycosyltransferase activity"/>
    <property type="evidence" value="ECO:0007669"/>
    <property type="project" value="UniProtKB-KW"/>
</dbReference>
<evidence type="ECO:0000313" key="11">
    <source>
        <dbReference type="EMBL" id="ASJ55124.1"/>
    </source>
</evidence>